<dbReference type="Gene3D" id="3.40.50.300">
    <property type="entry name" value="P-loop containing nucleotide triphosphate hydrolases"/>
    <property type="match status" value="1"/>
</dbReference>
<keyword evidence="2" id="KW-0805">Transcription regulation</keyword>
<reference evidence="8 9" key="1">
    <citation type="submission" date="2023-08" db="EMBL/GenBank/DDBJ databases">
        <title>Black Yeasts Isolated from many extreme environments.</title>
        <authorList>
            <person name="Coleine C."/>
            <person name="Stajich J.E."/>
            <person name="Selbmann L."/>
        </authorList>
    </citation>
    <scope>NUCLEOTIDE SEQUENCE [LARGE SCALE GENOMIC DNA]</scope>
    <source>
        <strain evidence="8 9">CCFEE 5792</strain>
    </source>
</reference>
<dbReference type="Gene3D" id="3.40.50.1820">
    <property type="entry name" value="alpha/beta hydrolase"/>
    <property type="match status" value="1"/>
</dbReference>
<organism evidence="8 9">
    <name type="scientific">Exophiala bonariae</name>
    <dbReference type="NCBI Taxonomy" id="1690606"/>
    <lineage>
        <taxon>Eukaryota</taxon>
        <taxon>Fungi</taxon>
        <taxon>Dikarya</taxon>
        <taxon>Ascomycota</taxon>
        <taxon>Pezizomycotina</taxon>
        <taxon>Eurotiomycetes</taxon>
        <taxon>Chaetothyriomycetidae</taxon>
        <taxon>Chaetothyriales</taxon>
        <taxon>Herpotrichiellaceae</taxon>
        <taxon>Exophiala</taxon>
    </lineage>
</organism>
<dbReference type="InterPro" id="IPR027417">
    <property type="entry name" value="P-loop_NTPase"/>
</dbReference>
<dbReference type="EMBL" id="JAVRRD010000016">
    <property type="protein sequence ID" value="KAK5050934.1"/>
    <property type="molecule type" value="Genomic_DNA"/>
</dbReference>
<evidence type="ECO:0000256" key="2">
    <source>
        <dbReference type="ARBA" id="ARBA00023015"/>
    </source>
</evidence>
<dbReference type="GO" id="GO:0000981">
    <property type="term" value="F:DNA-binding transcription factor activity, RNA polymerase II-specific"/>
    <property type="evidence" value="ECO:0007669"/>
    <property type="project" value="InterPro"/>
</dbReference>
<dbReference type="GO" id="GO:0003677">
    <property type="term" value="F:DNA binding"/>
    <property type="evidence" value="ECO:0007669"/>
    <property type="project" value="UniProtKB-KW"/>
</dbReference>
<dbReference type="SUPFAM" id="SSF53474">
    <property type="entry name" value="alpha/beta-Hydrolases"/>
    <property type="match status" value="1"/>
</dbReference>
<evidence type="ECO:0000256" key="4">
    <source>
        <dbReference type="ARBA" id="ARBA00023163"/>
    </source>
</evidence>
<evidence type="ECO:0000256" key="5">
    <source>
        <dbReference type="ARBA" id="ARBA00023242"/>
    </source>
</evidence>
<dbReference type="InterPro" id="IPR001138">
    <property type="entry name" value="Zn2Cys6_DnaBD"/>
</dbReference>
<dbReference type="InterPro" id="IPR029058">
    <property type="entry name" value="AB_hydrolase_fold"/>
</dbReference>
<evidence type="ECO:0000313" key="8">
    <source>
        <dbReference type="EMBL" id="KAK5050934.1"/>
    </source>
</evidence>
<dbReference type="Gene3D" id="4.10.240.10">
    <property type="entry name" value="Zn(2)-C6 fungal-type DNA-binding domain"/>
    <property type="match status" value="1"/>
</dbReference>
<keyword evidence="1" id="KW-0677">Repeat</keyword>
<dbReference type="InterPro" id="IPR036770">
    <property type="entry name" value="Ankyrin_rpt-contain_sf"/>
</dbReference>
<dbReference type="Gene3D" id="1.25.40.20">
    <property type="entry name" value="Ankyrin repeat-containing domain"/>
    <property type="match status" value="1"/>
</dbReference>
<dbReference type="RefSeq" id="XP_064705434.1">
    <property type="nucleotide sequence ID" value="XM_064847081.1"/>
</dbReference>
<keyword evidence="3" id="KW-0238">DNA-binding</keyword>
<dbReference type="Pfam" id="PF24883">
    <property type="entry name" value="NPHP3_N"/>
    <property type="match status" value="1"/>
</dbReference>
<feature type="compositionally biased region" description="Basic and acidic residues" evidence="6">
    <location>
        <begin position="7"/>
        <end position="16"/>
    </location>
</feature>
<dbReference type="InterPro" id="IPR002110">
    <property type="entry name" value="Ankyrin_rpt"/>
</dbReference>
<keyword evidence="5" id="KW-0539">Nucleus</keyword>
<evidence type="ECO:0000313" key="9">
    <source>
        <dbReference type="Proteomes" id="UP001358417"/>
    </source>
</evidence>
<protein>
    <recommendedName>
        <fullName evidence="7">Nephrocystin 3-like N-terminal domain-containing protein</fullName>
    </recommendedName>
</protein>
<dbReference type="PANTHER" id="PTHR47840:SF3">
    <property type="entry name" value="ZN(II)2CYS6 TRANSCRIPTION FACTOR (EUROFUNG)"/>
    <property type="match status" value="1"/>
</dbReference>
<dbReference type="SUPFAM" id="SSF48403">
    <property type="entry name" value="Ankyrin repeat"/>
    <property type="match status" value="1"/>
</dbReference>
<dbReference type="InterPro" id="IPR036864">
    <property type="entry name" value="Zn2-C6_fun-type_DNA-bd_sf"/>
</dbReference>
<dbReference type="CDD" id="cd12148">
    <property type="entry name" value="fungal_TF_MHR"/>
    <property type="match status" value="1"/>
</dbReference>
<name>A0AAV9NB51_9EURO</name>
<feature type="region of interest" description="Disordered" evidence="6">
    <location>
        <begin position="1"/>
        <end position="36"/>
    </location>
</feature>
<keyword evidence="9" id="KW-1185">Reference proteome</keyword>
<evidence type="ECO:0000259" key="7">
    <source>
        <dbReference type="Pfam" id="PF24883"/>
    </source>
</evidence>
<dbReference type="InterPro" id="IPR056884">
    <property type="entry name" value="NPHP3-like_N"/>
</dbReference>
<gene>
    <name evidence="8" type="ORF">LTR84_003493</name>
</gene>
<dbReference type="SUPFAM" id="SSF52540">
    <property type="entry name" value="P-loop containing nucleoside triphosphate hydrolases"/>
    <property type="match status" value="1"/>
</dbReference>
<sequence length="1849" mass="207348">MWRRIKDKVMEKERRGGVVLATPTVPDPPGRETPAPVYTAKERLPSRPARLEIDSFGSPKEHRRLSHSACEHASSGVRPFADQPVEGLRVVYDCSDKNSIVADIVFIHGLTGGTKKTWFDGPSGIYWPSDLLAKDAPRTRILAFDYDADVTRLLGPVSQNNLRGYGEALLSDLASLRESTISTARPLIFVVHSLGGLVVKDALCLSDSSFEPHIKLISQHASAIAFLGTPHRGSDLAFFGSVIGNVLKMAGKRTNVDIVQLLKPDNATLMETEDSFGIWLRHRGNFNITCFYEELELAGVGKVVPRDSAKIVGYFQIPIHANHRDMARFRTKDDAGYRRILGEIRRWLNQIEVAMPGKGRGRTSKNKVALQSLAFTEMYSRGGDISEAAGDTCDWLFLHPQYLQWLSEHQCLLWIKGNPGSGKSTIMKHALQHCENPNESSQFVLLSFFFHGRGSPIQKTPVGLYRSILHQVIDQVPELLEEFTMIFEEKEDKLGPYGESWEWRESELKNHFKLMIIKAAALVRPRIYIDALDEAGAAAGRALVVFLREIMQSLPDDAFLQLIFSCRHYPIITLKGGLEITMEDENRDDINRYVEHELRCYIPDEEAVESLKRVICDRDSGIFQWVTLMTASVVEMYLAGTRITKIHEAINTKPTQLHDLYRSLFESLEVEQRPKLLQIVQWVMFSLEPLTLNQFQHVLAVSSSSSRTLDKCLQEADYETLGELKRQMLELSRGLLEIVPRSDKVQFIHQSVPDYISEEGFRVLSDTFTTSAHFSGKSHSALSRTCLRYVGLDGVRQVTKKGPMWKDVAAIKEHLPPWQYVVGRWLDHALKAETYGVGQEDLVTVFDWPGGSLFETWVAHYTVLFDLLFHQWPVPPRQIADGMDLLHLACRCGLSSVLQACLDRIDKNLVDFSADYIASCGRTPLSYAAECGQRAIVQTLVRRKDVNINSRSQTNAKSTPILYALGQGHEDVVLDLLELKGINLKLKSRGRCVLSLAVQQGFRSLVEILMSRDDVDVNVSLKGKSLLSRAVIEKDYRFVEWALRRKDVDVNVENRRGVLLTPVFAAAEDGDERMLELFLAHPGLQLDKRNKDDQTVLEMMIEASIEYGPVEEICLIAETVNAFRNRGMSSEAVRAHPLQTHYRRWAMVKTLMEHGAILPVGRRRKTRCVWVSEDARTCRRCEEQQTECVAQTVSSRPPDVVRISSRDRISNLEQQVGVLTNALRSIQEKLGDETISSVEPVHADTGATLAESDIESDSPDELGANGPAYLRSLFDNNIISTEEHNGDAQKSATSSDLLLRKAREELQRLIPPQEDVAVIAKYADTWLSLYHVLFPTRFVAHGGRELVYRYSEMTAPDIEPRLLAIWLITIAITAQQVSREVEEQLTGMKSLKQYSKAVCECVSTSVMTHDSLLGTMEGVEMALHYLRLLMGRGNFMKVWINLRRVIAISEIIGLPRAARTLERMKSAPTNTRAGASMSKSDEIRLTEKAEVWGGICMIDRIAGMMFNLPSGTHRYQLPRMLVVGSDGQVIRRGYLSNLAGISKQVYELDDSPILDGSDAELYAEVLRIDQELISLASVPPSSWWSDATPGTLSDQVLKYWHAYLTVRVHLKFTLQRDANQQFDYSRYTCMNACKIAITRYLALRPSMPSGFFIGRIVDLQALTAAVVLLLAYHNSRPNRRSNFQAQAIESPAPLIAQLIEVMDSLSSLKASDFATQAVATIRSLSTLLEDDSASEQRELTLTVPLLGKIHVHKNRNPGGGFIPQGPSAMMGLSHAAAGNSNVPPSFTPAASDFSGQTLPVTNAWAWDPLSLFIEDDDREAMFQSALRTEDFGQMDMPMNFGDHDFGGYI</sequence>
<feature type="domain" description="Nephrocystin 3-like N-terminal" evidence="7">
    <location>
        <begin position="391"/>
        <end position="567"/>
    </location>
</feature>
<proteinExistence type="predicted"/>
<keyword evidence="4" id="KW-0804">Transcription</keyword>
<dbReference type="SMART" id="SM00248">
    <property type="entry name" value="ANK"/>
    <property type="match status" value="6"/>
</dbReference>
<evidence type="ECO:0000256" key="1">
    <source>
        <dbReference type="ARBA" id="ARBA00022737"/>
    </source>
</evidence>
<comment type="caution">
    <text evidence="8">The sequence shown here is derived from an EMBL/GenBank/DDBJ whole genome shotgun (WGS) entry which is preliminary data.</text>
</comment>
<accession>A0AAV9NB51</accession>
<dbReference type="Pfam" id="PF12796">
    <property type="entry name" value="Ank_2"/>
    <property type="match status" value="1"/>
</dbReference>
<evidence type="ECO:0000256" key="3">
    <source>
        <dbReference type="ARBA" id="ARBA00023125"/>
    </source>
</evidence>
<dbReference type="Proteomes" id="UP001358417">
    <property type="component" value="Unassembled WGS sequence"/>
</dbReference>
<dbReference type="CDD" id="cd00067">
    <property type="entry name" value="GAL4"/>
    <property type="match status" value="1"/>
</dbReference>
<dbReference type="GO" id="GO:0008270">
    <property type="term" value="F:zinc ion binding"/>
    <property type="evidence" value="ECO:0007669"/>
    <property type="project" value="InterPro"/>
</dbReference>
<dbReference type="PANTHER" id="PTHR47840">
    <property type="entry name" value="ZN(II)2CYS6 TRANSCRIPTION FACTOR (EUROFUNG)-RELATED"/>
    <property type="match status" value="1"/>
</dbReference>
<dbReference type="GeneID" id="89971680"/>
<evidence type="ECO:0000256" key="6">
    <source>
        <dbReference type="SAM" id="MobiDB-lite"/>
    </source>
</evidence>